<dbReference type="Pfam" id="PF13450">
    <property type="entry name" value="NAD_binding_8"/>
    <property type="match status" value="1"/>
</dbReference>
<proteinExistence type="inferred from homology"/>
<dbReference type="PANTHER" id="PTHR43872:SF1">
    <property type="entry name" value="MONOOXYGENASE, PUTATIVE (AFU_ORTHOLOGUE AFUA_8G02570)-RELATED"/>
    <property type="match status" value="1"/>
</dbReference>
<reference evidence="8" key="1">
    <citation type="journal article" date="2019" name="Int. J. Syst. Evol. Microbiol.">
        <title>The Global Catalogue of Microorganisms (GCM) 10K type strain sequencing project: providing services to taxonomists for standard genome sequencing and annotation.</title>
        <authorList>
            <consortium name="The Broad Institute Genomics Platform"/>
            <consortium name="The Broad Institute Genome Sequencing Center for Infectious Disease"/>
            <person name="Wu L."/>
            <person name="Ma J."/>
        </authorList>
    </citation>
    <scope>NUCLEOTIDE SEQUENCE [LARGE SCALE GENOMIC DNA]</scope>
    <source>
        <strain evidence="8">CGMCC 4.7317</strain>
    </source>
</reference>
<evidence type="ECO:0000256" key="4">
    <source>
        <dbReference type="ARBA" id="ARBA00022827"/>
    </source>
</evidence>
<evidence type="ECO:0000256" key="1">
    <source>
        <dbReference type="ARBA" id="ARBA00001974"/>
    </source>
</evidence>
<dbReference type="Proteomes" id="UP001596138">
    <property type="component" value="Unassembled WGS sequence"/>
</dbReference>
<gene>
    <name evidence="7" type="ORF">ACFQGU_16125</name>
</gene>
<dbReference type="InterPro" id="IPR036188">
    <property type="entry name" value="FAD/NAD-bd_sf"/>
</dbReference>
<comment type="similarity">
    <text evidence="2">Belongs to the FAD-binding monooxygenase family.</text>
</comment>
<keyword evidence="4" id="KW-0274">FAD</keyword>
<dbReference type="GO" id="GO:0004497">
    <property type="term" value="F:monooxygenase activity"/>
    <property type="evidence" value="ECO:0007669"/>
    <property type="project" value="UniProtKB-KW"/>
</dbReference>
<dbReference type="RefSeq" id="WP_386768672.1">
    <property type="nucleotide sequence ID" value="NZ_JBHSTI010000025.1"/>
</dbReference>
<dbReference type="EMBL" id="JBHSTI010000025">
    <property type="protein sequence ID" value="MFC6239403.1"/>
    <property type="molecule type" value="Genomic_DNA"/>
</dbReference>
<name>A0ABW1T3T3_9ACTN</name>
<evidence type="ECO:0000313" key="8">
    <source>
        <dbReference type="Proteomes" id="UP001596138"/>
    </source>
</evidence>
<keyword evidence="8" id="KW-1185">Reference proteome</keyword>
<comment type="caution">
    <text evidence="7">The sequence shown here is derived from an EMBL/GenBank/DDBJ whole genome shotgun (WGS) entry which is preliminary data.</text>
</comment>
<dbReference type="Pfam" id="PF00743">
    <property type="entry name" value="FMO-like"/>
    <property type="match status" value="1"/>
</dbReference>
<protein>
    <submittedName>
        <fullName evidence="7">Flavin-containing monooxygenase</fullName>
        <ecNumber evidence="7">1.14.13.-</ecNumber>
    </submittedName>
</protein>
<comment type="cofactor">
    <cofactor evidence="1">
        <name>FAD</name>
        <dbReference type="ChEBI" id="CHEBI:57692"/>
    </cofactor>
</comment>
<dbReference type="InterPro" id="IPR020946">
    <property type="entry name" value="Flavin_mOase-like"/>
</dbReference>
<keyword evidence="3" id="KW-0285">Flavoprotein</keyword>
<evidence type="ECO:0000256" key="5">
    <source>
        <dbReference type="ARBA" id="ARBA00023002"/>
    </source>
</evidence>
<dbReference type="SUPFAM" id="SSF51905">
    <property type="entry name" value="FAD/NAD(P)-binding domain"/>
    <property type="match status" value="1"/>
</dbReference>
<organism evidence="7 8">
    <name type="scientific">Longivirga aurantiaca</name>
    <dbReference type="NCBI Taxonomy" id="1837743"/>
    <lineage>
        <taxon>Bacteria</taxon>
        <taxon>Bacillati</taxon>
        <taxon>Actinomycetota</taxon>
        <taxon>Actinomycetes</taxon>
        <taxon>Sporichthyales</taxon>
        <taxon>Sporichthyaceae</taxon>
        <taxon>Longivirga</taxon>
    </lineage>
</organism>
<sequence>MTEHYDVIVVGAGLSGVGAGARLLLDRPGTTFTVLEARDTIGGTWDLFRYPGVRSDSDMHTLGYPFRPWTAGQALADGPSILEYVEDTAREMGVDQHVRLHHRVTSASWSSEDARWTVTAERTDTGERVELTCGFLYSCTGYYRYDHGYEPEFEGRADYTGTVVHPQHWPADLDLAGKRVVVIGSGATAMTLVPAIAQTAAHVTMLQRSPTYVAALPSVDPIAAAVRERLPADAAYRVVRAKNIATSALSYRLSQRFPHAMRRILMDGVAKQLPEGYDVETHFGPSYGPWDQRLCVVPDGDLFTAISNGSASVVTDRIVRFTPGGLLLESGEELAADVVVTATGLELLLVGGMTLSVDGVDVDPTKTVAYKGMMLTGVPSFAFAIGYTNASWTLKCDLVSRYVVRLLDHMQEHGYDAVTPVEPPEPERLPLLDLSAGYVQRAAGSLPAQGIRPPWKLNQNYRKDVALLTRGPLDDEGVRFTRRSR</sequence>
<dbReference type="InterPro" id="IPR051820">
    <property type="entry name" value="FAD-binding_MO"/>
</dbReference>
<keyword evidence="5 7" id="KW-0560">Oxidoreductase</keyword>
<evidence type="ECO:0000313" key="7">
    <source>
        <dbReference type="EMBL" id="MFC6239403.1"/>
    </source>
</evidence>
<evidence type="ECO:0000256" key="3">
    <source>
        <dbReference type="ARBA" id="ARBA00022630"/>
    </source>
</evidence>
<evidence type="ECO:0000256" key="6">
    <source>
        <dbReference type="ARBA" id="ARBA00023033"/>
    </source>
</evidence>
<keyword evidence="6 7" id="KW-0503">Monooxygenase</keyword>
<evidence type="ECO:0000256" key="2">
    <source>
        <dbReference type="ARBA" id="ARBA00010139"/>
    </source>
</evidence>
<dbReference type="PANTHER" id="PTHR43872">
    <property type="entry name" value="MONOOXYGENASE, PUTATIVE (AFU_ORTHOLOGUE AFUA_8G02570)-RELATED"/>
    <property type="match status" value="1"/>
</dbReference>
<dbReference type="EC" id="1.14.13.-" evidence="7"/>
<accession>A0ABW1T3T3</accession>
<dbReference type="Gene3D" id="3.50.50.60">
    <property type="entry name" value="FAD/NAD(P)-binding domain"/>
    <property type="match status" value="2"/>
</dbReference>